<dbReference type="Gene3D" id="2.20.100.10">
    <property type="entry name" value="Thrombospondin type-1 (TSP1) repeat"/>
    <property type="match status" value="3"/>
</dbReference>
<dbReference type="GO" id="GO:0031012">
    <property type="term" value="C:extracellular matrix"/>
    <property type="evidence" value="ECO:0007669"/>
    <property type="project" value="TreeGrafter"/>
</dbReference>
<dbReference type="PANTHER" id="PTHR11311">
    <property type="entry name" value="SPONDIN"/>
    <property type="match status" value="1"/>
</dbReference>
<keyword evidence="4" id="KW-0175">Coiled coil</keyword>
<reference evidence="6" key="1">
    <citation type="submission" date="2021-01" db="EMBL/GenBank/DDBJ databases">
        <authorList>
            <person name="Corre E."/>
            <person name="Pelletier E."/>
            <person name="Niang G."/>
            <person name="Scheremetjew M."/>
            <person name="Finn R."/>
            <person name="Kale V."/>
            <person name="Holt S."/>
            <person name="Cochrane G."/>
            <person name="Meng A."/>
            <person name="Brown T."/>
            <person name="Cohen L."/>
        </authorList>
    </citation>
    <scope>NUCLEOTIDE SEQUENCE</scope>
    <source>
        <strain evidence="6">LB1974</strain>
    </source>
</reference>
<dbReference type="SMART" id="SM00327">
    <property type="entry name" value="VWA"/>
    <property type="match status" value="1"/>
</dbReference>
<evidence type="ECO:0000256" key="3">
    <source>
        <dbReference type="ARBA" id="ARBA00023180"/>
    </source>
</evidence>
<dbReference type="CDD" id="cd00198">
    <property type="entry name" value="vWFA"/>
    <property type="match status" value="1"/>
</dbReference>
<dbReference type="Pfam" id="PF19028">
    <property type="entry name" value="TSP1_spondin"/>
    <property type="match status" value="1"/>
</dbReference>
<dbReference type="SUPFAM" id="SSF82895">
    <property type="entry name" value="TSP-1 type 1 repeat"/>
    <property type="match status" value="2"/>
</dbReference>
<dbReference type="GO" id="GO:0007155">
    <property type="term" value="P:cell adhesion"/>
    <property type="evidence" value="ECO:0007669"/>
    <property type="project" value="TreeGrafter"/>
</dbReference>
<dbReference type="InterPro" id="IPR036465">
    <property type="entry name" value="vWFA_dom_sf"/>
</dbReference>
<feature type="domain" description="VWFA" evidence="5">
    <location>
        <begin position="723"/>
        <end position="898"/>
    </location>
</feature>
<dbReference type="SMART" id="SM00209">
    <property type="entry name" value="TSP1"/>
    <property type="match status" value="3"/>
</dbReference>
<keyword evidence="3" id="KW-0325">Glycoprotein</keyword>
<dbReference type="PANTHER" id="PTHR11311:SF15">
    <property type="entry name" value="SPONDIN-2"/>
    <property type="match status" value="1"/>
</dbReference>
<sequence>MRLSVVSGLLSLSSAVDSNDIDLLSANATALSSQLQGIAAEALDGWAWQSLHPKVDDEFKGVSMDAMLKSMGDALPPTVMAALRDEAGVDPSQLSEKQLNHARTVINGMMEGQVTALDVTVVQCKESREKLTQNENMVAADLSRLGSKLAKEKQRILQAQAGIEEAQAAIMNSQTQLREHQKTCKRTVGNLQAQLALIKKDLDAAEMVVKLTACKKSFLQAANVTESEVQACVSGDEAVVTSGDRDVTLDSPSVAAAFHTAFEASVDDQSFVQASPTGGKVRHYTRAKQAGRCSALDSAGKAVKGCEVFATEQAATGKISSPAACASKCSANVLCQSFRYRAATGTETSGECTMQFADCDETANKACFLSTGGATAFTTYNKGAPPLAVGDQVIPSVQSARKNPPAAKQAFKCTVAKPDCGLLNDNMSIFWGEVKDKYDAKFTELVVAKTGCAKTEGTINEEIALWNALLQERNVELGEATSQQSSATQTQVEKQREQRALKLEYKKADTKCKTLVGETMMNLCGLRKVRNELAKFSKGSMNPEKIFDCVVTDWSPQECSKSCVSGRQVLVRSVSQKPSLGIKCPPLQMVKKCNEFPCAVDCKMGSWSGWGRCSKECGGGLQSRVRAISTRPNFGGQACPPQTETQQCNVQSCDADCKLSKWTKWKPCNRACGGGTQKRVKSVAKPARGTGKCAKALHKSRYERRKCNSQSCPPDPVCNSKMDVVFVIDSSGSWTEKGYKVVVEFMKGLSQKYKMDSKTVKMGIVEFSKEAHVVQGMTFNQKEIATALNTKLKFRKGLTDMAKGLLAADKLLLDGRKDAQSEVIVITDGKPSFKFASGNAAKKLRRSGARLIFMPVRTYGQSPFLTSWATHPGKENVFRVKRGLAELKSKMTAWQNKMVISTCPSIYSPLLAKLSKAKAR</sequence>
<gene>
    <name evidence="6" type="ORF">OMAR00294_LOCUS2461</name>
</gene>
<dbReference type="Gene3D" id="3.40.50.410">
    <property type="entry name" value="von Willebrand factor, type A domain"/>
    <property type="match status" value="1"/>
</dbReference>
<dbReference type="InterPro" id="IPR000884">
    <property type="entry name" value="TSP1_rpt"/>
</dbReference>
<dbReference type="InterPro" id="IPR036383">
    <property type="entry name" value="TSP1_rpt_sf"/>
</dbReference>
<dbReference type="SUPFAM" id="SSF53300">
    <property type="entry name" value="vWA-like"/>
    <property type="match status" value="1"/>
</dbReference>
<dbReference type="Pfam" id="PF00092">
    <property type="entry name" value="VWA"/>
    <property type="match status" value="1"/>
</dbReference>
<evidence type="ECO:0000313" key="6">
    <source>
        <dbReference type="EMBL" id="CAE0843367.1"/>
    </source>
</evidence>
<dbReference type="InterPro" id="IPR002035">
    <property type="entry name" value="VWF_A"/>
</dbReference>
<evidence type="ECO:0000256" key="1">
    <source>
        <dbReference type="ARBA" id="ARBA00022729"/>
    </source>
</evidence>
<dbReference type="AlphaFoldDB" id="A0A7S4GQ34"/>
<evidence type="ECO:0000256" key="4">
    <source>
        <dbReference type="SAM" id="Coils"/>
    </source>
</evidence>
<dbReference type="EMBL" id="HBJB01003002">
    <property type="protein sequence ID" value="CAE0843367.1"/>
    <property type="molecule type" value="Transcribed_RNA"/>
</dbReference>
<accession>A0A7S4GQ34</accession>
<dbReference type="PROSITE" id="PS50234">
    <property type="entry name" value="VWFA"/>
    <property type="match status" value="1"/>
</dbReference>
<name>A0A7S4GQ34_OXYMA</name>
<evidence type="ECO:0000259" key="5">
    <source>
        <dbReference type="PROSITE" id="PS50234"/>
    </source>
</evidence>
<proteinExistence type="predicted"/>
<feature type="coiled-coil region" evidence="4">
    <location>
        <begin position="149"/>
        <end position="183"/>
    </location>
</feature>
<evidence type="ECO:0000256" key="2">
    <source>
        <dbReference type="ARBA" id="ARBA00023157"/>
    </source>
</evidence>
<dbReference type="PROSITE" id="PS50092">
    <property type="entry name" value="TSP1"/>
    <property type="match status" value="3"/>
</dbReference>
<dbReference type="InterPro" id="IPR051418">
    <property type="entry name" value="Spondin/Thrombospondin_T1"/>
</dbReference>
<dbReference type="InterPro" id="IPR044004">
    <property type="entry name" value="TSP1_spondin_dom"/>
</dbReference>
<dbReference type="Pfam" id="PF00090">
    <property type="entry name" value="TSP_1"/>
    <property type="match status" value="2"/>
</dbReference>
<organism evidence="6">
    <name type="scientific">Oxyrrhis marina</name>
    <name type="common">Dinoflagellate</name>
    <dbReference type="NCBI Taxonomy" id="2969"/>
    <lineage>
        <taxon>Eukaryota</taxon>
        <taxon>Sar</taxon>
        <taxon>Alveolata</taxon>
        <taxon>Dinophyceae</taxon>
        <taxon>Oxyrrhinales</taxon>
        <taxon>Oxyrrhinaceae</taxon>
        <taxon>Oxyrrhis</taxon>
    </lineage>
</organism>
<keyword evidence="1" id="KW-0732">Signal</keyword>
<dbReference type="FunFam" id="2.20.100.10:FF:000134">
    <property type="entry name" value="Uncharacterized protein"/>
    <property type="match status" value="1"/>
</dbReference>
<keyword evidence="2" id="KW-1015">Disulfide bond</keyword>
<protein>
    <recommendedName>
        <fullName evidence="5">VWFA domain-containing protein</fullName>
    </recommendedName>
</protein>